<protein>
    <submittedName>
        <fullName evidence="1">Uncharacterized protein</fullName>
    </submittedName>
</protein>
<dbReference type="AlphaFoldDB" id="A0A285MVG2"/>
<gene>
    <name evidence="1" type="ORF">SAMN06265377_3015</name>
</gene>
<name>A0A285MVG2_9FLAO</name>
<evidence type="ECO:0000313" key="1">
    <source>
        <dbReference type="EMBL" id="SNZ01180.1"/>
    </source>
</evidence>
<sequence>MHNGLSKANCKKFIDLDNMEVIAESTQEFSNMGKMRWVWKRVSN</sequence>
<dbReference type="EMBL" id="OBEH01000004">
    <property type="protein sequence ID" value="SNZ01180.1"/>
    <property type="molecule type" value="Genomic_DNA"/>
</dbReference>
<accession>A0A285MVG2</accession>
<organism evidence="1 2">
    <name type="scientific">Flagellimonas pacifica</name>
    <dbReference type="NCBI Taxonomy" id="1247520"/>
    <lineage>
        <taxon>Bacteria</taxon>
        <taxon>Pseudomonadati</taxon>
        <taxon>Bacteroidota</taxon>
        <taxon>Flavobacteriia</taxon>
        <taxon>Flavobacteriales</taxon>
        <taxon>Flavobacteriaceae</taxon>
        <taxon>Flagellimonas</taxon>
    </lineage>
</organism>
<dbReference type="Proteomes" id="UP000219048">
    <property type="component" value="Unassembled WGS sequence"/>
</dbReference>
<reference evidence="2" key="1">
    <citation type="submission" date="2017-09" db="EMBL/GenBank/DDBJ databases">
        <authorList>
            <person name="Varghese N."/>
            <person name="Submissions S."/>
        </authorList>
    </citation>
    <scope>NUCLEOTIDE SEQUENCE [LARGE SCALE GENOMIC DNA]</scope>
    <source>
        <strain evidence="2">DSM 25885</strain>
    </source>
</reference>
<proteinExistence type="predicted"/>
<keyword evidence="2" id="KW-1185">Reference proteome</keyword>
<evidence type="ECO:0000313" key="2">
    <source>
        <dbReference type="Proteomes" id="UP000219048"/>
    </source>
</evidence>